<dbReference type="EMBL" id="JBFCZG010000004">
    <property type="protein sequence ID" value="KAL3423280.1"/>
    <property type="molecule type" value="Genomic_DNA"/>
</dbReference>
<reference evidence="2 3" key="1">
    <citation type="submission" date="2024-06" db="EMBL/GenBank/DDBJ databases">
        <title>Complete genome of Phlyctema vagabunda strain 19-DSS-EL-015.</title>
        <authorList>
            <person name="Fiorenzani C."/>
        </authorList>
    </citation>
    <scope>NUCLEOTIDE SEQUENCE [LARGE SCALE GENOMIC DNA]</scope>
    <source>
        <strain evidence="2 3">19-DSS-EL-015</strain>
    </source>
</reference>
<organism evidence="2 3">
    <name type="scientific">Phlyctema vagabunda</name>
    <dbReference type="NCBI Taxonomy" id="108571"/>
    <lineage>
        <taxon>Eukaryota</taxon>
        <taxon>Fungi</taxon>
        <taxon>Dikarya</taxon>
        <taxon>Ascomycota</taxon>
        <taxon>Pezizomycotina</taxon>
        <taxon>Leotiomycetes</taxon>
        <taxon>Helotiales</taxon>
        <taxon>Dermateaceae</taxon>
        <taxon>Phlyctema</taxon>
    </lineage>
</organism>
<protein>
    <submittedName>
        <fullName evidence="2">Retinol dehydrogenase 11</fullName>
    </submittedName>
</protein>
<dbReference type="PANTHER" id="PTHR43157:SF31">
    <property type="entry name" value="PHOSPHATIDYLINOSITOL-GLYCAN BIOSYNTHESIS CLASS F PROTEIN"/>
    <property type="match status" value="1"/>
</dbReference>
<dbReference type="Gene3D" id="3.40.50.720">
    <property type="entry name" value="NAD(P)-binding Rossmann-like Domain"/>
    <property type="match status" value="1"/>
</dbReference>
<dbReference type="InterPro" id="IPR002347">
    <property type="entry name" value="SDR_fam"/>
</dbReference>
<evidence type="ECO:0000313" key="3">
    <source>
        <dbReference type="Proteomes" id="UP001629113"/>
    </source>
</evidence>
<name>A0ABR4PIZ9_9HELO</name>
<accession>A0ABR4PIZ9</accession>
<dbReference type="PRINTS" id="PR00081">
    <property type="entry name" value="GDHRDH"/>
</dbReference>
<dbReference type="PANTHER" id="PTHR43157">
    <property type="entry name" value="PHOSPHATIDYLINOSITOL-GLYCAN BIOSYNTHESIS CLASS F PROTEIN-RELATED"/>
    <property type="match status" value="1"/>
</dbReference>
<keyword evidence="3" id="KW-1185">Reference proteome</keyword>
<dbReference type="InterPro" id="IPR036291">
    <property type="entry name" value="NAD(P)-bd_dom_sf"/>
</dbReference>
<dbReference type="Pfam" id="PF00106">
    <property type="entry name" value="adh_short"/>
    <property type="match status" value="1"/>
</dbReference>
<dbReference type="Proteomes" id="UP001629113">
    <property type="component" value="Unassembled WGS sequence"/>
</dbReference>
<sequence length="328" mass="36398">MDLIATIYSQFKWLPYPDTDCTGRTIIVVGANVGLGKEAARHFVRLNASKVILAVRSLARGEAAKQEIGKTTKRPDAMEVWEVDLASYPSVIAFVSRVSQLPRVDAVIANASIATRNFELAEDGENEQTIAINVIGTFLLVLLLLPVLEGVAKKWDISPIMTIVSSDIHIFAQFPERSASNILDTMNDPKTARMEDRYPASKLLQVFAFREIITRSAKKSPRVVINMLNPGLCKTELARNATGLVHVQMVIFKALVARSAEVGSRTLVHAATIGVESHGRYMSDCDVNKNTLSSFVTSMEGKRAQEKFWDELVRKLEKIEPEIMRVLE</sequence>
<proteinExistence type="predicted"/>
<dbReference type="SUPFAM" id="SSF51735">
    <property type="entry name" value="NAD(P)-binding Rossmann-fold domains"/>
    <property type="match status" value="1"/>
</dbReference>
<evidence type="ECO:0000256" key="1">
    <source>
        <dbReference type="ARBA" id="ARBA00023002"/>
    </source>
</evidence>
<evidence type="ECO:0000313" key="2">
    <source>
        <dbReference type="EMBL" id="KAL3423280.1"/>
    </source>
</evidence>
<keyword evidence="1" id="KW-0560">Oxidoreductase</keyword>
<gene>
    <name evidence="2" type="ORF">PVAG01_05027</name>
</gene>
<comment type="caution">
    <text evidence="2">The sequence shown here is derived from an EMBL/GenBank/DDBJ whole genome shotgun (WGS) entry which is preliminary data.</text>
</comment>